<keyword evidence="2" id="KW-1185">Reference proteome</keyword>
<gene>
    <name evidence="1" type="ORF">KPL71_005446</name>
</gene>
<reference evidence="2" key="1">
    <citation type="journal article" date="2023" name="Hortic. Res.">
        <title>A chromosome-level phased genome enabling allele-level studies in sweet orange: a case study on citrus Huanglongbing tolerance.</title>
        <authorList>
            <person name="Wu B."/>
            <person name="Yu Q."/>
            <person name="Deng Z."/>
            <person name="Duan Y."/>
            <person name="Luo F."/>
            <person name="Gmitter F. Jr."/>
        </authorList>
    </citation>
    <scope>NUCLEOTIDE SEQUENCE [LARGE SCALE GENOMIC DNA]</scope>
    <source>
        <strain evidence="2">cv. Valencia</strain>
    </source>
</reference>
<organism evidence="1 2">
    <name type="scientific">Citrus sinensis</name>
    <name type="common">Sweet orange</name>
    <name type="synonym">Citrus aurantium var. sinensis</name>
    <dbReference type="NCBI Taxonomy" id="2711"/>
    <lineage>
        <taxon>Eukaryota</taxon>
        <taxon>Viridiplantae</taxon>
        <taxon>Streptophyta</taxon>
        <taxon>Embryophyta</taxon>
        <taxon>Tracheophyta</taxon>
        <taxon>Spermatophyta</taxon>
        <taxon>Magnoliopsida</taxon>
        <taxon>eudicotyledons</taxon>
        <taxon>Gunneridae</taxon>
        <taxon>Pentapetalae</taxon>
        <taxon>rosids</taxon>
        <taxon>malvids</taxon>
        <taxon>Sapindales</taxon>
        <taxon>Rutaceae</taxon>
        <taxon>Aurantioideae</taxon>
        <taxon>Citrus</taxon>
    </lineage>
</organism>
<protein>
    <submittedName>
        <fullName evidence="1">Uncharacterized protein</fullName>
    </submittedName>
</protein>
<evidence type="ECO:0000313" key="1">
    <source>
        <dbReference type="EMBL" id="KAH9796147.1"/>
    </source>
</evidence>
<dbReference type="EMBL" id="CM039171">
    <property type="protein sequence ID" value="KAH9796147.1"/>
    <property type="molecule type" value="Genomic_DNA"/>
</dbReference>
<name>A0ACB8NE25_CITSI</name>
<comment type="caution">
    <text evidence="1">The sequence shown here is derived from an EMBL/GenBank/DDBJ whole genome shotgun (WGS) entry which is preliminary data.</text>
</comment>
<dbReference type="Proteomes" id="UP000829398">
    <property type="component" value="Chromosome 2"/>
</dbReference>
<evidence type="ECO:0000313" key="2">
    <source>
        <dbReference type="Proteomes" id="UP000829398"/>
    </source>
</evidence>
<proteinExistence type="predicted"/>
<sequence length="574" mass="61594">MQVLEGFHWPQNLEAALLRETYCLRVRDGGGVVLPGFPVLSNVPIHAIALLISRHKPRPTAKTHLLLLPICKSLAEIFSVSVTVFTSLDLTEPLYFVRSKNAGCRLGSFGFFLNLLQIVSDLGLKLCSLVVIPGMENPIVQTDEDPVEKQSPVSSVESAKKITKVGKPGVAATLKVSVAPSSSIKKKTDPKSGSARSSNLTKPTVSASLKTTNSVPVTRRKSTGGLPEKSPASTTKQTITADSAVGKKTNTVLSEPVRRSLPEIRRSSLPSVVTKPTSTRASVSQTRKSVPISPVGRSLSKSTGSDAKTETLKKASTKPALSVASSSRRVSSMSLDSSGSNVSRKTISKVSSPSVRSPSVSSGLRNGSLSSSLDRSSNLSGQRRAGTPQSKDSRFIVLPQVEIKAGDDVRLDLRGHRVRSLIASGLNLQPNLEFVYLRDNMLSTLEGIEILTRVKVLDLSFNDFKGPGFEPLENCKALQQLYLAGNQITSLGSLPELPNLEVSLENSFQLCDKFLSVAQNKLKSIAMASQPRLQVLAASKNKISTLKGFPHLPLLEVSILCIARICIAHLLIVQ</sequence>
<accession>A0ACB8NE25</accession>